<sequence length="459" mass="48256">MRRMRLVIIGGDAAGMSAASQARKRLGRDVLEIVAFERGHFTSYSACGIPYWIGGVVAERDALVARTPDEHRKAGIQVRLRHEVTGIDLDRREVVARDLDGGGEVKTHFDHLMYAAGASPVTPDWATDRGAGIFGVQTLDDGAAIQEWLARDPAPRRAVVIGGGYIGVEMAEAMVRRGLRVTLLEKSDQPMAKTADPDMGALVRQAIEGLGIEVRTGAAVEGIDTEGGRVRAVVTPGGALPADIVLLGLGVRPNSALAEQAGLPVGATGGLRTDLRMRVEGVDGVWAAGDCVETRHLLTGRPAHVPLGTHANKQGRVAGINIGGGYATFPGVIGTAVTKVCDLEVARTGLTSKEADSAGFAYVTATVASTSRAGYYPGAETMTIKLIAERRTGTLLGAQIVGKAEAAKRIDALAVAVWNRMNVEEMTALDLSYAPPFAPVWDPVLIAARKATEAVHASL</sequence>
<evidence type="ECO:0000256" key="1">
    <source>
        <dbReference type="ARBA" id="ARBA00001974"/>
    </source>
</evidence>
<accession>A0A919MZL8</accession>
<keyword evidence="4" id="KW-0274">FAD</keyword>
<dbReference type="PRINTS" id="PR00411">
    <property type="entry name" value="PNDRDTASEI"/>
</dbReference>
<evidence type="ECO:0000313" key="10">
    <source>
        <dbReference type="Proteomes" id="UP000636960"/>
    </source>
</evidence>
<evidence type="ECO:0000259" key="8">
    <source>
        <dbReference type="Pfam" id="PF07992"/>
    </source>
</evidence>
<comment type="caution">
    <text evidence="9">The sequence shown here is derived from an EMBL/GenBank/DDBJ whole genome shotgun (WGS) entry which is preliminary data.</text>
</comment>
<reference evidence="9" key="1">
    <citation type="submission" date="2021-01" db="EMBL/GenBank/DDBJ databases">
        <title>Whole genome shotgun sequence of Actinoplanes rishiriensis NBRC 108556.</title>
        <authorList>
            <person name="Komaki H."/>
            <person name="Tamura T."/>
        </authorList>
    </citation>
    <scope>NUCLEOTIDE SEQUENCE</scope>
    <source>
        <strain evidence="9">NBRC 108556</strain>
    </source>
</reference>
<comment type="cofactor">
    <cofactor evidence="1">
        <name>FAD</name>
        <dbReference type="ChEBI" id="CHEBI:57692"/>
    </cofactor>
</comment>
<name>A0A919MZL8_9ACTN</name>
<comment type="similarity">
    <text evidence="2">Belongs to the class-III pyridine nucleotide-disulfide oxidoreductase family.</text>
</comment>
<dbReference type="AlphaFoldDB" id="A0A919MZL8"/>
<dbReference type="InterPro" id="IPR023753">
    <property type="entry name" value="FAD/NAD-binding_dom"/>
</dbReference>
<evidence type="ECO:0000256" key="4">
    <source>
        <dbReference type="ARBA" id="ARBA00022827"/>
    </source>
</evidence>
<dbReference type="PANTHER" id="PTHR43429">
    <property type="entry name" value="PYRIDINE NUCLEOTIDE-DISULFIDE OXIDOREDUCTASE DOMAIN-CONTAINING"/>
    <property type="match status" value="1"/>
</dbReference>
<keyword evidence="6" id="KW-0676">Redox-active center</keyword>
<dbReference type="SUPFAM" id="SSF51905">
    <property type="entry name" value="FAD/NAD(P)-binding domain"/>
    <property type="match status" value="1"/>
</dbReference>
<dbReference type="PANTHER" id="PTHR43429:SF1">
    <property type="entry name" value="NAD(P)H SULFUR OXIDOREDUCTASE (COA-DEPENDENT)"/>
    <property type="match status" value="1"/>
</dbReference>
<keyword evidence="5" id="KW-0560">Oxidoreductase</keyword>
<dbReference type="EMBL" id="BOMV01000007">
    <property type="protein sequence ID" value="GIE93967.1"/>
    <property type="molecule type" value="Genomic_DNA"/>
</dbReference>
<evidence type="ECO:0000313" key="9">
    <source>
        <dbReference type="EMBL" id="GIE93967.1"/>
    </source>
</evidence>
<protein>
    <submittedName>
        <fullName evidence="9">Flavoprotein oxidoreductase</fullName>
    </submittedName>
</protein>
<dbReference type="Pfam" id="PF07992">
    <property type="entry name" value="Pyr_redox_2"/>
    <property type="match status" value="1"/>
</dbReference>
<evidence type="ECO:0000256" key="5">
    <source>
        <dbReference type="ARBA" id="ARBA00023002"/>
    </source>
</evidence>
<dbReference type="Gene3D" id="3.50.50.60">
    <property type="entry name" value="FAD/NAD(P)-binding domain"/>
    <property type="match status" value="2"/>
</dbReference>
<feature type="domain" description="Pyridine nucleotide-disulphide oxidoreductase dimerisation" evidence="7">
    <location>
        <begin position="337"/>
        <end position="439"/>
    </location>
</feature>
<keyword evidence="10" id="KW-1185">Reference proteome</keyword>
<evidence type="ECO:0000256" key="3">
    <source>
        <dbReference type="ARBA" id="ARBA00022630"/>
    </source>
</evidence>
<dbReference type="Proteomes" id="UP000636960">
    <property type="component" value="Unassembled WGS sequence"/>
</dbReference>
<gene>
    <name evidence="9" type="ORF">Ari01nite_14320</name>
</gene>
<evidence type="ECO:0000259" key="7">
    <source>
        <dbReference type="Pfam" id="PF02852"/>
    </source>
</evidence>
<dbReference type="InterPro" id="IPR004099">
    <property type="entry name" value="Pyr_nucl-diS_OxRdtase_dimer"/>
</dbReference>
<evidence type="ECO:0000256" key="6">
    <source>
        <dbReference type="ARBA" id="ARBA00023284"/>
    </source>
</evidence>
<dbReference type="InterPro" id="IPR050260">
    <property type="entry name" value="FAD-bd_OxRdtase"/>
</dbReference>
<evidence type="ECO:0000256" key="2">
    <source>
        <dbReference type="ARBA" id="ARBA00009130"/>
    </source>
</evidence>
<dbReference type="PRINTS" id="PR00368">
    <property type="entry name" value="FADPNR"/>
</dbReference>
<dbReference type="InterPro" id="IPR016156">
    <property type="entry name" value="FAD/NAD-linked_Rdtase_dimer_sf"/>
</dbReference>
<feature type="domain" description="FAD/NAD(P)-binding" evidence="8">
    <location>
        <begin position="5"/>
        <end position="305"/>
    </location>
</feature>
<keyword evidence="3" id="KW-0285">Flavoprotein</keyword>
<dbReference type="GO" id="GO:0016491">
    <property type="term" value="F:oxidoreductase activity"/>
    <property type="evidence" value="ECO:0007669"/>
    <property type="project" value="UniProtKB-KW"/>
</dbReference>
<dbReference type="Pfam" id="PF02852">
    <property type="entry name" value="Pyr_redox_dim"/>
    <property type="match status" value="1"/>
</dbReference>
<dbReference type="InterPro" id="IPR036188">
    <property type="entry name" value="FAD/NAD-bd_sf"/>
</dbReference>
<proteinExistence type="inferred from homology"/>
<dbReference type="SUPFAM" id="SSF55424">
    <property type="entry name" value="FAD/NAD-linked reductases, dimerisation (C-terminal) domain"/>
    <property type="match status" value="1"/>
</dbReference>
<organism evidence="9 10">
    <name type="scientific">Paractinoplanes rishiriensis</name>
    <dbReference type="NCBI Taxonomy" id="1050105"/>
    <lineage>
        <taxon>Bacteria</taxon>
        <taxon>Bacillati</taxon>
        <taxon>Actinomycetota</taxon>
        <taxon>Actinomycetes</taxon>
        <taxon>Micromonosporales</taxon>
        <taxon>Micromonosporaceae</taxon>
        <taxon>Paractinoplanes</taxon>
    </lineage>
</organism>